<reference evidence="1" key="1">
    <citation type="submission" date="2020-06" db="EMBL/GenBank/DDBJ databases">
        <title>Analysis procedures for assessing recovery of high quality, complete, closed genomes from Nanopore long read metagenome sequencing.</title>
        <authorList>
            <person name="Bessarab I."/>
            <person name="Arumugam K."/>
            <person name="Haryono M."/>
            <person name="Liu X."/>
            <person name="Roy S."/>
            <person name="Zuniga-Montanez R.E."/>
            <person name="Qiu G."/>
            <person name="Drautz-Moses D.I."/>
            <person name="Law Y.Y."/>
            <person name="Wuertz S."/>
            <person name="Lauro F.M."/>
            <person name="Huson D.H."/>
            <person name="Williams R.B."/>
        </authorList>
    </citation>
    <scope>NUCLEOTIDE SEQUENCE [LARGE SCALE GENOMIC DNA]</scope>
    <source>
        <strain evidence="1">SSD2</strain>
    </source>
</reference>
<name>A0A7L6AU36_9GAMM</name>
<keyword evidence="2" id="KW-1185">Reference proteome</keyword>
<dbReference type="Proteomes" id="UP000510621">
    <property type="component" value="Chromosome"/>
</dbReference>
<evidence type="ECO:0000313" key="1">
    <source>
        <dbReference type="EMBL" id="QLQ32636.1"/>
    </source>
</evidence>
<dbReference type="EMBL" id="CP059265">
    <property type="protein sequence ID" value="QLQ32636.1"/>
    <property type="molecule type" value="Genomic_DNA"/>
</dbReference>
<dbReference type="KEGG" id="this:HZT40_14755"/>
<accession>A0A7L6AU36</accession>
<proteinExistence type="predicted"/>
<protein>
    <submittedName>
        <fullName evidence="1">Uncharacterized protein</fullName>
    </submittedName>
</protein>
<gene>
    <name evidence="1" type="ORF">HZT40_14755</name>
</gene>
<sequence length="108" mass="12147">MKFDQIKCPICGEHNPIKVLGLKFPIDCKKCNAHLLVKKSYWLEAATFIPVYLAYLTILSATSKAFGHNLDPHGWEELIMLSLIAYIFDGFFSSKTAEVLVNPNGEDN</sequence>
<organism evidence="1 2">
    <name type="scientific">Candidatus Thiothrix singaporensis</name>
    <dbReference type="NCBI Taxonomy" id="2799669"/>
    <lineage>
        <taxon>Bacteria</taxon>
        <taxon>Pseudomonadati</taxon>
        <taxon>Pseudomonadota</taxon>
        <taxon>Gammaproteobacteria</taxon>
        <taxon>Thiotrichales</taxon>
        <taxon>Thiotrichaceae</taxon>
        <taxon>Thiothrix</taxon>
    </lineage>
</organism>
<evidence type="ECO:0000313" key="2">
    <source>
        <dbReference type="Proteomes" id="UP000510621"/>
    </source>
</evidence>
<dbReference type="AlphaFoldDB" id="A0A7L6AU36"/>